<evidence type="ECO:0000313" key="10">
    <source>
        <dbReference type="Proteomes" id="UP000829542"/>
    </source>
</evidence>
<accession>A0ABY3X1R9</accession>
<proteinExistence type="predicted"/>
<keyword evidence="10" id="KW-1185">Reference proteome</keyword>
<name>A0ABY3X1R9_9GAMM</name>
<dbReference type="NCBIfam" id="TIGR01376">
    <property type="entry name" value="POMP_repeat"/>
    <property type="match status" value="1"/>
</dbReference>
<keyword evidence="7" id="KW-0998">Cell outer membrane</keyword>
<evidence type="ECO:0000256" key="5">
    <source>
        <dbReference type="ARBA" id="ARBA00022729"/>
    </source>
</evidence>
<sequence>MNKTYNVIFNKSIGEYQVTSELTSSKKKTKSSKRMIVTLASLLFSAAGAQGIDDGGQMGVPYKSNINTLSHIQLGIEDIEKFDTDNTELTNIATWTNANNNGIWDSEGNWQTIDSDGNSIASSSFVSNRDYAQFHSTDDISQTVKIDTEVNAAGIYFSGKGTYRFETESEFNSQALKASYTGEWGEEVYSSGMLVLGQEVIRDAQTGLFKFEENQFSGIVDLTGTTKNYFDEGISIYGGALRISSADQIQARYREYPGLPEYSRGTTHIRFNSKDAENPATLLISGEVTITDNILQLEKGHYGVIQAEDGGELIFTDPIPFSTIGIWNGGTLTTDGIRFENSLGIGPSISNGGILSLHNLWHENSGVIENYGDLTITDARIGGTRGESATTSYDRAVLYNQNHLTLKSTMIEDNILDNRDGILSLRSAAFYNNGGTMEFEDVSFINNHIWGWEHQESYGGAIYNLGGEIYDNNGGMTIAPKATIAKTNFINNSVSYGHGGAIFNNGDLTISDAFFQENKTINGHGGGIYNNWILTVENSIFEKNSAHQKEEDWWWGSQGGAIFYNSDWGHLTTLLVRDSTFNENSADYGGAIAGSSTDPGYFPLDVSDSTFTANSAVDSGGAISANTADISHSTFTGNSAGSGGGAIFATILNVKNSSFLDNSVDDSVSGGAINAATLDLIVSGDHTSLFSGNSAKGQSNSIAINNGFSFGVHLEDAESVLEMHDPLSGYSYEGGPGPEYEPVALAVTKDGLGHWKLGGVSHFTGVGTQFSVNEGLLSFYGKNQAQDINGYDIAASKILLDGSLSGFTLGSQGKSAILEANGGNQIVVKEGKISFFADDDANTNTTVRLNVTGENRLNDLNEAASDKAVLGLEGAFEVTGGGKVKLEVFGLMEEGALYALLSSNQDHAFNANLLEIGGLFTLQC</sequence>
<evidence type="ECO:0000256" key="1">
    <source>
        <dbReference type="ARBA" id="ARBA00004196"/>
    </source>
</evidence>
<dbReference type="InterPro" id="IPR024973">
    <property type="entry name" value="ESPR"/>
</dbReference>
<organism evidence="9 10">
    <name type="scientific">Ignatzschineria rhizosphaerae</name>
    <dbReference type="NCBI Taxonomy" id="2923279"/>
    <lineage>
        <taxon>Bacteria</taxon>
        <taxon>Pseudomonadati</taxon>
        <taxon>Pseudomonadota</taxon>
        <taxon>Gammaproteobacteria</taxon>
        <taxon>Cardiobacteriales</taxon>
        <taxon>Ignatzschineriaceae</taxon>
        <taxon>Ignatzschineria</taxon>
    </lineage>
</organism>
<comment type="subcellular location">
    <subcellularLocation>
        <location evidence="1">Cell envelope</location>
    </subcellularLocation>
    <subcellularLocation>
        <location evidence="2">Cell outer membrane</location>
    </subcellularLocation>
    <subcellularLocation>
        <location evidence="3">Secreted</location>
    </subcellularLocation>
</comment>
<protein>
    <recommendedName>
        <fullName evidence="8">ESPR domain-containing protein</fullName>
    </recommendedName>
</protein>
<reference evidence="9 10" key="1">
    <citation type="submission" date="2022-03" db="EMBL/GenBank/DDBJ databases">
        <title>Ignatzschineria rhizosphaerae HR5S32.</title>
        <authorList>
            <person name="Sun J.Q."/>
            <person name="Feng J.Y."/>
        </authorList>
    </citation>
    <scope>NUCLEOTIDE SEQUENCE [LARGE SCALE GENOMIC DNA]</scope>
    <source>
        <strain evidence="9 10">HR5S32</strain>
    </source>
</reference>
<dbReference type="Pfam" id="PF02415">
    <property type="entry name" value="Chlam_PMP"/>
    <property type="match status" value="1"/>
</dbReference>
<dbReference type="PANTHER" id="PTHR11319">
    <property type="entry name" value="G PROTEIN-COUPLED RECEPTOR-RELATED"/>
    <property type="match status" value="1"/>
</dbReference>
<feature type="domain" description="ESPR" evidence="8">
    <location>
        <begin position="1"/>
        <end position="49"/>
    </location>
</feature>
<dbReference type="RefSeq" id="WP_242151157.1">
    <property type="nucleotide sequence ID" value="NZ_CP093379.1"/>
</dbReference>
<dbReference type="Pfam" id="PF13018">
    <property type="entry name" value="ESPR"/>
    <property type="match status" value="1"/>
</dbReference>
<evidence type="ECO:0000313" key="9">
    <source>
        <dbReference type="EMBL" id="UNM96822.1"/>
    </source>
</evidence>
<evidence type="ECO:0000259" key="8">
    <source>
        <dbReference type="Pfam" id="PF13018"/>
    </source>
</evidence>
<dbReference type="InterPro" id="IPR003368">
    <property type="entry name" value="POMP_repeat"/>
</dbReference>
<gene>
    <name evidence="9" type="ORF">MMG00_02905</name>
</gene>
<dbReference type="PANTHER" id="PTHR11319:SF35">
    <property type="entry name" value="OUTER MEMBRANE PROTEIN PMPC-RELATED"/>
    <property type="match status" value="1"/>
</dbReference>
<keyword evidence="6" id="KW-0472">Membrane</keyword>
<keyword evidence="5" id="KW-0732">Signal</keyword>
<evidence type="ECO:0000256" key="7">
    <source>
        <dbReference type="ARBA" id="ARBA00023237"/>
    </source>
</evidence>
<dbReference type="EMBL" id="CP093379">
    <property type="protein sequence ID" value="UNM96822.1"/>
    <property type="molecule type" value="Genomic_DNA"/>
</dbReference>
<keyword evidence="4" id="KW-0964">Secreted</keyword>
<evidence type="ECO:0000256" key="6">
    <source>
        <dbReference type="ARBA" id="ARBA00023136"/>
    </source>
</evidence>
<evidence type="ECO:0000256" key="2">
    <source>
        <dbReference type="ARBA" id="ARBA00004442"/>
    </source>
</evidence>
<dbReference type="SUPFAM" id="SSF51126">
    <property type="entry name" value="Pectin lyase-like"/>
    <property type="match status" value="2"/>
</dbReference>
<dbReference type="Proteomes" id="UP000829542">
    <property type="component" value="Chromosome"/>
</dbReference>
<dbReference type="InterPro" id="IPR011050">
    <property type="entry name" value="Pectin_lyase_fold/virulence"/>
</dbReference>
<evidence type="ECO:0000256" key="4">
    <source>
        <dbReference type="ARBA" id="ARBA00022525"/>
    </source>
</evidence>
<evidence type="ECO:0000256" key="3">
    <source>
        <dbReference type="ARBA" id="ARBA00004613"/>
    </source>
</evidence>